<reference evidence="1 2" key="1">
    <citation type="journal article" date="2005" name="Nature">
        <title>Initial sequence of the chimpanzee genome and comparison with the human genome.</title>
        <authorList>
            <consortium name="Chimpanzee sequencing and analysis consortium"/>
        </authorList>
    </citation>
    <scope>NUCLEOTIDE SEQUENCE [LARGE SCALE GENOMIC DNA]</scope>
</reference>
<accession>A0A2I3RL74</accession>
<dbReference type="Ensembl" id="ENSPTRT00000081378.1">
    <property type="protein sequence ID" value="ENSPTRP00000065449.1"/>
    <property type="gene ID" value="ENSPTRG00000043951.1"/>
</dbReference>
<sequence>MYYQQGVFNCDYCIKTNLDIQKHMKFATFHPAHFCKTAVILDLLNTNFKLNQAVISGMVTVYTMVCF</sequence>
<organism evidence="1 2">
    <name type="scientific">Pan troglodytes</name>
    <name type="common">Chimpanzee</name>
    <dbReference type="NCBI Taxonomy" id="9598"/>
    <lineage>
        <taxon>Eukaryota</taxon>
        <taxon>Metazoa</taxon>
        <taxon>Chordata</taxon>
        <taxon>Craniata</taxon>
        <taxon>Vertebrata</taxon>
        <taxon>Euteleostomi</taxon>
        <taxon>Mammalia</taxon>
        <taxon>Eutheria</taxon>
        <taxon>Euarchontoglires</taxon>
        <taxon>Primates</taxon>
        <taxon>Haplorrhini</taxon>
        <taxon>Catarrhini</taxon>
        <taxon>Hominidae</taxon>
        <taxon>Pan</taxon>
    </lineage>
</organism>
<reference evidence="1" key="4">
    <citation type="submission" date="2025-09" db="UniProtKB">
        <authorList>
            <consortium name="Ensembl"/>
        </authorList>
    </citation>
    <scope>IDENTIFICATION</scope>
</reference>
<evidence type="ECO:0000313" key="2">
    <source>
        <dbReference type="Proteomes" id="UP000002277"/>
    </source>
</evidence>
<reference evidence="1" key="3">
    <citation type="submission" date="2025-08" db="UniProtKB">
        <authorList>
            <consortium name="Ensembl"/>
        </authorList>
    </citation>
    <scope>IDENTIFICATION</scope>
</reference>
<name>A0A2I3RL74_PANTR</name>
<proteinExistence type="predicted"/>
<dbReference type="Proteomes" id="UP000002277">
    <property type="component" value="Chromosome 21"/>
</dbReference>
<dbReference type="Bgee" id="ENSPTRG00000043951">
    <property type="expression patterns" value="Expressed in Brodmann (1909) area 10 and 9 other cell types or tissues"/>
</dbReference>
<keyword evidence="2" id="KW-1185">Reference proteome</keyword>
<dbReference type="EMBL" id="AACZ04064243">
    <property type="status" value="NOT_ANNOTATED_CDS"/>
    <property type="molecule type" value="Genomic_DNA"/>
</dbReference>
<evidence type="ECO:0000313" key="1">
    <source>
        <dbReference type="Ensembl" id="ENSPTRP00000065449.1"/>
    </source>
</evidence>
<reference evidence="1 2" key="2">
    <citation type="journal article" date="2005" name="Nature">
        <title>Conservation of Y-linked genes during human evolution revealed by comparative sequencing in chimpanzee.</title>
        <authorList>
            <person name="Hughes J.F."/>
            <person name="Skaletsky H."/>
            <person name="Pyntikova T."/>
            <person name="Minx P.J."/>
            <person name="Graves T."/>
            <person name="Rozen S."/>
            <person name="Wilson R.K."/>
            <person name="Page D.C."/>
        </authorList>
    </citation>
    <scope>NUCLEOTIDE SEQUENCE [LARGE SCALE GENOMIC DNA]</scope>
</reference>
<dbReference type="GeneTree" id="ENSGT00900000143015"/>
<dbReference type="InParanoid" id="A0A2I3RL74"/>
<dbReference type="OMA" id="CKITHTN"/>
<protein>
    <submittedName>
        <fullName evidence="1">Uncharacterized protein</fullName>
    </submittedName>
</protein>
<dbReference type="AlphaFoldDB" id="A0A2I3RL74"/>